<protein>
    <recommendedName>
        <fullName evidence="2">Ferrous iron transporter FeoA-like domain-containing protein</fullName>
    </recommendedName>
</protein>
<keyword evidence="1" id="KW-0408">Iron</keyword>
<dbReference type="SMART" id="SM00899">
    <property type="entry name" value="FeoA"/>
    <property type="match status" value="1"/>
</dbReference>
<sequence>MPLTLAAIGISHIVKRIGGNAYTRQFLETLGFIVGSTVTIISENHGNIIVGVKDSRIAISKEIAQKIII</sequence>
<organism evidence="3">
    <name type="scientific">bioreactor metagenome</name>
    <dbReference type="NCBI Taxonomy" id="1076179"/>
    <lineage>
        <taxon>unclassified sequences</taxon>
        <taxon>metagenomes</taxon>
        <taxon>ecological metagenomes</taxon>
    </lineage>
</organism>
<dbReference type="GO" id="GO:0046914">
    <property type="term" value="F:transition metal ion binding"/>
    <property type="evidence" value="ECO:0007669"/>
    <property type="project" value="InterPro"/>
</dbReference>
<dbReference type="PANTHER" id="PTHR43151">
    <property type="entry name" value="FEOA FAMILY PROTEIN"/>
    <property type="match status" value="1"/>
</dbReference>
<dbReference type="AlphaFoldDB" id="A0A644VBV2"/>
<dbReference type="InterPro" id="IPR008988">
    <property type="entry name" value="Transcriptional_repressor_C"/>
</dbReference>
<evidence type="ECO:0000259" key="2">
    <source>
        <dbReference type="SMART" id="SM00899"/>
    </source>
</evidence>
<gene>
    <name evidence="3" type="ORF">SDC9_34853</name>
</gene>
<dbReference type="PANTHER" id="PTHR43151:SF1">
    <property type="entry name" value="SSR2333 PROTEIN"/>
    <property type="match status" value="1"/>
</dbReference>
<dbReference type="InterPro" id="IPR038157">
    <property type="entry name" value="FeoA_core_dom"/>
</dbReference>
<proteinExistence type="predicted"/>
<evidence type="ECO:0000256" key="1">
    <source>
        <dbReference type="ARBA" id="ARBA00023004"/>
    </source>
</evidence>
<name>A0A644VBV2_9ZZZZ</name>
<dbReference type="EMBL" id="VSSQ01000265">
    <property type="protein sequence ID" value="MPL88824.1"/>
    <property type="molecule type" value="Genomic_DNA"/>
</dbReference>
<dbReference type="SUPFAM" id="SSF50037">
    <property type="entry name" value="C-terminal domain of transcriptional repressors"/>
    <property type="match status" value="1"/>
</dbReference>
<dbReference type="InterPro" id="IPR007167">
    <property type="entry name" value="Fe-transptr_FeoA-like"/>
</dbReference>
<accession>A0A644VBV2</accession>
<dbReference type="InterPro" id="IPR053184">
    <property type="entry name" value="FeoA-like"/>
</dbReference>
<feature type="domain" description="Ferrous iron transporter FeoA-like" evidence="2">
    <location>
        <begin position="1"/>
        <end position="69"/>
    </location>
</feature>
<dbReference type="Pfam" id="PF04023">
    <property type="entry name" value="FeoA"/>
    <property type="match status" value="1"/>
</dbReference>
<evidence type="ECO:0000313" key="3">
    <source>
        <dbReference type="EMBL" id="MPL88824.1"/>
    </source>
</evidence>
<comment type="caution">
    <text evidence="3">The sequence shown here is derived from an EMBL/GenBank/DDBJ whole genome shotgun (WGS) entry which is preliminary data.</text>
</comment>
<dbReference type="Gene3D" id="2.30.30.90">
    <property type="match status" value="1"/>
</dbReference>
<reference evidence="3" key="1">
    <citation type="submission" date="2019-08" db="EMBL/GenBank/DDBJ databases">
        <authorList>
            <person name="Kucharzyk K."/>
            <person name="Murdoch R.W."/>
            <person name="Higgins S."/>
            <person name="Loffler F."/>
        </authorList>
    </citation>
    <scope>NUCLEOTIDE SEQUENCE</scope>
</reference>